<evidence type="ECO:0000313" key="2">
    <source>
        <dbReference type="EMBL" id="KAG8188608.1"/>
    </source>
</evidence>
<dbReference type="Proteomes" id="UP000827092">
    <property type="component" value="Unassembled WGS sequence"/>
</dbReference>
<keyword evidence="3" id="KW-1185">Reference proteome</keyword>
<keyword evidence="1" id="KW-1133">Transmembrane helix</keyword>
<keyword evidence="1" id="KW-0812">Transmembrane</keyword>
<accession>A0AAV6UXR9</accession>
<gene>
    <name evidence="2" type="ORF">JTE90_005963</name>
</gene>
<organism evidence="2 3">
    <name type="scientific">Oedothorax gibbosus</name>
    <dbReference type="NCBI Taxonomy" id="931172"/>
    <lineage>
        <taxon>Eukaryota</taxon>
        <taxon>Metazoa</taxon>
        <taxon>Ecdysozoa</taxon>
        <taxon>Arthropoda</taxon>
        <taxon>Chelicerata</taxon>
        <taxon>Arachnida</taxon>
        <taxon>Araneae</taxon>
        <taxon>Araneomorphae</taxon>
        <taxon>Entelegynae</taxon>
        <taxon>Araneoidea</taxon>
        <taxon>Linyphiidae</taxon>
        <taxon>Erigoninae</taxon>
        <taxon>Oedothorax</taxon>
    </lineage>
</organism>
<name>A0AAV6UXR9_9ARAC</name>
<dbReference type="AlphaFoldDB" id="A0AAV6UXR9"/>
<reference evidence="2 3" key="1">
    <citation type="journal article" date="2022" name="Nat. Ecol. Evol.">
        <title>A masculinizing supergene underlies an exaggerated male reproductive morph in a spider.</title>
        <authorList>
            <person name="Hendrickx F."/>
            <person name="De Corte Z."/>
            <person name="Sonet G."/>
            <person name="Van Belleghem S.M."/>
            <person name="Kostlbacher S."/>
            <person name="Vangestel C."/>
        </authorList>
    </citation>
    <scope>NUCLEOTIDE SEQUENCE [LARGE SCALE GENOMIC DNA]</scope>
    <source>
        <strain evidence="2">W744_W776</strain>
    </source>
</reference>
<sequence>MFHGSRLQRPLTGNIKKHGGCLIGAAILASLVFAVSFGVPRSKGLGVFLWKKPTSSARVNLFTCHVLCCCHHKRTSHHDRRERNL</sequence>
<keyword evidence="1" id="KW-0472">Membrane</keyword>
<protein>
    <submittedName>
        <fullName evidence="2">Uncharacterized protein</fullName>
    </submittedName>
</protein>
<evidence type="ECO:0000256" key="1">
    <source>
        <dbReference type="SAM" id="Phobius"/>
    </source>
</evidence>
<feature type="transmembrane region" description="Helical" evidence="1">
    <location>
        <begin position="21"/>
        <end position="39"/>
    </location>
</feature>
<dbReference type="EMBL" id="JAFNEN010000235">
    <property type="protein sequence ID" value="KAG8188608.1"/>
    <property type="molecule type" value="Genomic_DNA"/>
</dbReference>
<proteinExistence type="predicted"/>
<evidence type="ECO:0000313" key="3">
    <source>
        <dbReference type="Proteomes" id="UP000827092"/>
    </source>
</evidence>
<comment type="caution">
    <text evidence="2">The sequence shown here is derived from an EMBL/GenBank/DDBJ whole genome shotgun (WGS) entry which is preliminary data.</text>
</comment>